<reference evidence="1" key="1">
    <citation type="submission" date="2020-05" db="EMBL/GenBank/DDBJ databases">
        <authorList>
            <person name="Chiriac C."/>
            <person name="Salcher M."/>
            <person name="Ghai R."/>
            <person name="Kavagutti S V."/>
        </authorList>
    </citation>
    <scope>NUCLEOTIDE SEQUENCE</scope>
</reference>
<name>A0A6J5R5L2_9CAUD</name>
<dbReference type="EMBL" id="LR797190">
    <property type="protein sequence ID" value="CAB4192093.1"/>
    <property type="molecule type" value="Genomic_DNA"/>
</dbReference>
<accession>A0A6J5R5L2</accession>
<evidence type="ECO:0000313" key="1">
    <source>
        <dbReference type="EMBL" id="CAB4192093.1"/>
    </source>
</evidence>
<gene>
    <name evidence="1" type="ORF">UFOVP1236_4</name>
</gene>
<sequence>MSRDHMIWMIAFVASVLAFAASLADIIPPAYAPRVLAVSALMGFISGKLGNSPLPGKKDKPR</sequence>
<organism evidence="1">
    <name type="scientific">uncultured Caudovirales phage</name>
    <dbReference type="NCBI Taxonomy" id="2100421"/>
    <lineage>
        <taxon>Viruses</taxon>
        <taxon>Duplodnaviria</taxon>
        <taxon>Heunggongvirae</taxon>
        <taxon>Uroviricota</taxon>
        <taxon>Caudoviricetes</taxon>
        <taxon>Peduoviridae</taxon>
        <taxon>Maltschvirus</taxon>
        <taxon>Maltschvirus maltsch</taxon>
    </lineage>
</organism>
<protein>
    <submittedName>
        <fullName evidence="1">Uncharacterized protein</fullName>
    </submittedName>
</protein>
<proteinExistence type="predicted"/>